<accession>A0A397S4A2</accession>
<evidence type="ECO:0000256" key="1">
    <source>
        <dbReference type="SAM" id="MobiDB-lite"/>
    </source>
</evidence>
<reference evidence="3 4" key="1">
    <citation type="submission" date="2018-06" db="EMBL/GenBank/DDBJ databases">
        <title>Comparative genomics reveals the genomic features of Rhizophagus irregularis, R. cerebriforme, R. diaphanum and Gigaspora rosea, and their symbiotic lifestyle signature.</title>
        <authorList>
            <person name="Morin E."/>
            <person name="San Clemente H."/>
            <person name="Chen E.C.H."/>
            <person name="De La Providencia I."/>
            <person name="Hainaut M."/>
            <person name="Kuo A."/>
            <person name="Kohler A."/>
            <person name="Murat C."/>
            <person name="Tang N."/>
            <person name="Roy S."/>
            <person name="Loubradou J."/>
            <person name="Henrissat B."/>
            <person name="Grigoriev I.V."/>
            <person name="Corradi N."/>
            <person name="Roux C."/>
            <person name="Martin F.M."/>
        </authorList>
    </citation>
    <scope>NUCLEOTIDE SEQUENCE [LARGE SCALE GENOMIC DNA]</scope>
    <source>
        <strain evidence="3 4">DAOM 227022</strain>
    </source>
</reference>
<feature type="compositionally biased region" description="Basic and acidic residues" evidence="1">
    <location>
        <begin position="154"/>
        <end position="187"/>
    </location>
</feature>
<sequence length="187" mass="20994">MSLFDDLKKKFLDDKDEGSSSSFADKFKLLGHSDEDAAIVQNVAHKAQQKANDEDDDDDDELKNAHKKIYEHDDNDHDDKTLGKAAAFEALKKYYTGKKSEKDKTELQKQFVALAISEGLEIWKKKKSEKGEDAVGKKEEIMEQAATAAMKLLAKSEKSEGKTEVTEGESEEKSSHSKLTDLAKKFF</sequence>
<protein>
    <recommendedName>
        <fullName evidence="2">DUF7721 domain-containing protein</fullName>
    </recommendedName>
</protein>
<keyword evidence="4" id="KW-1185">Reference proteome</keyword>
<dbReference type="EMBL" id="QKYT01001482">
    <property type="protein sequence ID" value="RIA79185.1"/>
    <property type="molecule type" value="Genomic_DNA"/>
</dbReference>
<feature type="domain" description="DUF7721" evidence="2">
    <location>
        <begin position="30"/>
        <end position="98"/>
    </location>
</feature>
<evidence type="ECO:0000259" key="2">
    <source>
        <dbReference type="Pfam" id="PF24845"/>
    </source>
</evidence>
<gene>
    <name evidence="3" type="ORF">C1645_111194</name>
</gene>
<dbReference type="OrthoDB" id="2290255at2759"/>
<dbReference type="Proteomes" id="UP000265703">
    <property type="component" value="Unassembled WGS sequence"/>
</dbReference>
<dbReference type="Pfam" id="PF24845">
    <property type="entry name" value="DUF7721"/>
    <property type="match status" value="1"/>
</dbReference>
<name>A0A397S4A2_9GLOM</name>
<evidence type="ECO:0000313" key="3">
    <source>
        <dbReference type="EMBL" id="RIA79185.1"/>
    </source>
</evidence>
<feature type="region of interest" description="Disordered" evidence="1">
    <location>
        <begin position="153"/>
        <end position="187"/>
    </location>
</feature>
<dbReference type="InterPro" id="IPR056138">
    <property type="entry name" value="DUF7721"/>
</dbReference>
<dbReference type="PANTHER" id="PTHR39477:SF1">
    <property type="entry name" value="BETA-FLANKING PROTEIN"/>
    <property type="match status" value="1"/>
</dbReference>
<comment type="caution">
    <text evidence="3">The sequence shown here is derived from an EMBL/GenBank/DDBJ whole genome shotgun (WGS) entry which is preliminary data.</text>
</comment>
<evidence type="ECO:0000313" key="4">
    <source>
        <dbReference type="Proteomes" id="UP000265703"/>
    </source>
</evidence>
<dbReference type="PANTHER" id="PTHR39477">
    <property type="entry name" value="CHROMOSOME 8, WHOLE GENOME SHOTGUN SEQUENCE"/>
    <property type="match status" value="1"/>
</dbReference>
<dbReference type="AlphaFoldDB" id="A0A397S4A2"/>
<organism evidence="3 4">
    <name type="scientific">Glomus cerebriforme</name>
    <dbReference type="NCBI Taxonomy" id="658196"/>
    <lineage>
        <taxon>Eukaryota</taxon>
        <taxon>Fungi</taxon>
        <taxon>Fungi incertae sedis</taxon>
        <taxon>Mucoromycota</taxon>
        <taxon>Glomeromycotina</taxon>
        <taxon>Glomeromycetes</taxon>
        <taxon>Glomerales</taxon>
        <taxon>Glomeraceae</taxon>
        <taxon>Glomus</taxon>
    </lineage>
</organism>
<proteinExistence type="predicted"/>